<keyword evidence="2 3" id="KW-0732">Signal</keyword>
<dbReference type="GO" id="GO:0007155">
    <property type="term" value="P:cell adhesion"/>
    <property type="evidence" value="ECO:0007669"/>
    <property type="project" value="InterPro"/>
</dbReference>
<proteinExistence type="inferred from homology"/>
<dbReference type="RefSeq" id="WP_096344369.1">
    <property type="nucleotide sequence ID" value="NZ_NWMW01000003.1"/>
</dbReference>
<reference evidence="4 5" key="1">
    <citation type="submission" date="2017-09" db="EMBL/GenBank/DDBJ databases">
        <title>Sphingomonas spermidinifaciens 9NM-10, whole genome shotgun sequence.</title>
        <authorList>
            <person name="Feng G."/>
            <person name="Zhu H."/>
        </authorList>
    </citation>
    <scope>NUCLEOTIDE SEQUENCE [LARGE SCALE GENOMIC DNA]</scope>
    <source>
        <strain evidence="4 5">9NM-10</strain>
    </source>
</reference>
<organism evidence="4 5">
    <name type="scientific">Sphingomonas spermidinifaciens</name>
    <dbReference type="NCBI Taxonomy" id="1141889"/>
    <lineage>
        <taxon>Bacteria</taxon>
        <taxon>Pseudomonadati</taxon>
        <taxon>Pseudomonadota</taxon>
        <taxon>Alphaproteobacteria</taxon>
        <taxon>Sphingomonadales</taxon>
        <taxon>Sphingomonadaceae</taxon>
        <taxon>Sphingomonas</taxon>
    </lineage>
</organism>
<name>A0A2A4B1Q9_9SPHN</name>
<keyword evidence="5" id="KW-1185">Reference proteome</keyword>
<gene>
    <name evidence="4" type="ORF">COC42_15965</name>
</gene>
<comment type="caution">
    <text evidence="4">The sequence shown here is derived from an EMBL/GenBank/DDBJ whole genome shotgun (WGS) entry which is preliminary data.</text>
</comment>
<feature type="chain" id="PRO_5012539726" description="Curlin-associated protein" evidence="3">
    <location>
        <begin position="22"/>
        <end position="187"/>
    </location>
</feature>
<dbReference type="InterPro" id="IPR009742">
    <property type="entry name" value="Curlin_rpt"/>
</dbReference>
<dbReference type="OrthoDB" id="8433967at2"/>
<dbReference type="Proteomes" id="UP000218366">
    <property type="component" value="Unassembled WGS sequence"/>
</dbReference>
<feature type="signal peptide" evidence="3">
    <location>
        <begin position="1"/>
        <end position="21"/>
    </location>
</feature>
<sequence length="187" mass="18770">MRYPLLLRIAATALAGGSANAQSLSLRQDGVRNDARIDQIESAGSIEAEMRGTDQHLSARQAGEGRIAATIEGRDNAVDVVQHGFASDANIALVTINGEGNRADVFQSASGPGHAASVAQQGAANIAALHQDGSGSTASLLQLGDNNRASLTQSGDANEASLAQLGSSLAIAVSQAGGAAVAITQSN</sequence>
<evidence type="ECO:0000256" key="1">
    <source>
        <dbReference type="ARBA" id="ARBA00009766"/>
    </source>
</evidence>
<dbReference type="Pfam" id="PF07012">
    <property type="entry name" value="Curlin_rpt"/>
    <property type="match status" value="1"/>
</dbReference>
<dbReference type="GO" id="GO:0009289">
    <property type="term" value="C:pilus"/>
    <property type="evidence" value="ECO:0007669"/>
    <property type="project" value="InterPro"/>
</dbReference>
<accession>A0A2A4B1Q9</accession>
<evidence type="ECO:0008006" key="6">
    <source>
        <dbReference type="Google" id="ProtNLM"/>
    </source>
</evidence>
<evidence type="ECO:0000313" key="5">
    <source>
        <dbReference type="Proteomes" id="UP000218366"/>
    </source>
</evidence>
<dbReference type="EMBL" id="NWMW01000003">
    <property type="protein sequence ID" value="PCD01624.1"/>
    <property type="molecule type" value="Genomic_DNA"/>
</dbReference>
<comment type="similarity">
    <text evidence="1">Belongs to the CsgA/CsgB family.</text>
</comment>
<dbReference type="AlphaFoldDB" id="A0A2A4B1Q9"/>
<protein>
    <recommendedName>
        <fullName evidence="6">Curlin-associated protein</fullName>
    </recommendedName>
</protein>
<evidence type="ECO:0000256" key="3">
    <source>
        <dbReference type="SAM" id="SignalP"/>
    </source>
</evidence>
<evidence type="ECO:0000256" key="2">
    <source>
        <dbReference type="ARBA" id="ARBA00022729"/>
    </source>
</evidence>
<evidence type="ECO:0000313" key="4">
    <source>
        <dbReference type="EMBL" id="PCD01624.1"/>
    </source>
</evidence>